<dbReference type="WBParaSite" id="SMTH1_53640.2">
    <property type="protein sequence ID" value="SMTH1_53640.2"/>
    <property type="gene ID" value="SMTH1_53640"/>
</dbReference>
<keyword evidence="1" id="KW-0812">Transmembrane</keyword>
<keyword evidence="1" id="KW-1133">Transmembrane helix</keyword>
<evidence type="ECO:0000313" key="2">
    <source>
        <dbReference type="Proteomes" id="UP000050791"/>
    </source>
</evidence>
<protein>
    <submittedName>
        <fullName evidence="3">Uncharacterized protein</fullName>
    </submittedName>
</protein>
<evidence type="ECO:0000256" key="1">
    <source>
        <dbReference type="SAM" id="Phobius"/>
    </source>
</evidence>
<proteinExistence type="predicted"/>
<dbReference type="Proteomes" id="UP000050791">
    <property type="component" value="Unassembled WGS sequence"/>
</dbReference>
<sequence length="1558" mass="180225">MNLVETIKNTISINLFNGGIHNLYNLLSSKSIMFNVKLEYFNNFMKYFTNDNMINKNVMNSKNDCYSCVNSYLLERFSLLEQNIIRSIESLFVTTNEHPFKFKLDDIIKQCISVNSWYNEYIQLEPLFIYVSTYSFTVKRSHQTICNQINNAAILPNTILTSDWLILGIRLHQLKSVLHIVMNQWIHFVSVCNNINALLNNMELSNVMNQVYPQKSGFSYIHQSLWPFNYQEVIDELKRQQILFNSLFVNEEKNCSHDVINGLMETFQNSSSSSSIVPDEVNDGIIHNCYITNEIFLPSRSPVFCTICHRNPFIDNNINNVSSMNVLINEQEERLKALNKYKLDNKKNTLNFKQNQIYLTTLQRRIDMISEWIIHFIDETVLSSSFNDELKENAEMYVDQLMKIEELLQICHSEYENIIVYYVNNINVQIQLDLSILLINCLQVYINQLTQTIKHKCEEILIYIKTNVKCLIEQMKIMLLVDVDNIMCIQYPCHRINQRRCTSLNNIQEIQFKLLYMTCIHNHLVNLCKIVNWSSINAHSDTRVLLRQFCCSYTYLNRINQYLEYYNNTYQDETTVSIKLGSGSTLSALNSLQEGLRQKNSIEANIFKDIIPENDIKPMSPSLFQAEFDYSSITTVRSFNKEIQSNVADQIDLDKSCLKEKHSSVISRKSSDLLITEPSSSTSPSLSSSALLLMDSKNKQLVSKSYTAKSTDYSVDNDDITSKIVIDDNKRSPIKHNPVHKLCSNPSTIVTKTFQSNSDVYDLLSQVKLSLIKVERHLNELDAYHDDGDDDDDKSVHSVDQVGESLSLAHLATSCDQLIKFLGQLKAYDFRINSAVSLLKSTVPSSSTSLVVTIDQDELLNELNIVWRKLIVGTKKWISKLQYKFIYEKSLNYLIYEFEKHLTYTKNRLDYYFQHIHVIFPNNDEKEKEEESFNVEKKLNKSSESIISSTTRSPLFSSTFSSSTSPSSSSSLSELLSCAQLLYTIKLRLIDWLNYTTLLLMLIKDNEKNDWYSILDNILLQSNEEYNNNVDVNSLKIDLVKLQINFFHLLNLNKNLCLKCYQLFTYLNNHNNNKLSFINNKNYSLHNITNHFIMENQYIDLSLLMKDDYIMKSNSQLYDDNDNSSSSECFESDHFSLIKKNNRSNLLDIDLDLANSQLNNLIVSNLSSDELNNIHQTPKSIYLIAMVKPNYNNIILKNNNLSTIESRMQSVHNFHAKPLTKLFDLKQITGLQFYPYPVLHHDSNEQSNFSNNLTESSNNKIRQIQFHFNLTNSMQNMSEKSIMPINTTIISNFMNSPNCICIISTSYKSGKINIKSTFKISYKRNVHLNDELLINSPLNQMSTILNRNICEINCANKHHDNNGASDLDLDGDDDDDHNNSLSYSINSVFKNNYDHCKLFIQKKLLQNSLPFMRNIKPHLFPVYSSPSTSPSSPLPLPGSSVHYSHYQNRSVLYRTTSYLSKRLCSSIFTKLLSYFISLCIVLYLINFLVKSSFSLPDNLLVIHKEDCRQQTSSQIFFYSLLSWIKRIGVDGVDVPRRNVSLLSENPLTRTWPDNAPPF</sequence>
<keyword evidence="1" id="KW-0472">Membrane</keyword>
<reference evidence="3" key="1">
    <citation type="submission" date="2023-11" db="UniProtKB">
        <authorList>
            <consortium name="WormBaseParasite"/>
        </authorList>
    </citation>
    <scope>IDENTIFICATION</scope>
</reference>
<evidence type="ECO:0000313" key="3">
    <source>
        <dbReference type="WBParaSite" id="SMTH1_53640.2"/>
    </source>
</evidence>
<feature type="transmembrane region" description="Helical" evidence="1">
    <location>
        <begin position="1471"/>
        <end position="1489"/>
    </location>
</feature>
<name>A0AA85BHL4_9TREM</name>
<accession>A0AA85BHL4</accession>
<organism evidence="2 3">
    <name type="scientific">Schistosoma mattheei</name>
    <dbReference type="NCBI Taxonomy" id="31246"/>
    <lineage>
        <taxon>Eukaryota</taxon>
        <taxon>Metazoa</taxon>
        <taxon>Spiralia</taxon>
        <taxon>Lophotrochozoa</taxon>
        <taxon>Platyhelminthes</taxon>
        <taxon>Trematoda</taxon>
        <taxon>Digenea</taxon>
        <taxon>Strigeidida</taxon>
        <taxon>Schistosomatoidea</taxon>
        <taxon>Schistosomatidae</taxon>
        <taxon>Schistosoma</taxon>
    </lineage>
</organism>